<evidence type="ECO:0000256" key="2">
    <source>
        <dbReference type="SAM" id="Phobius"/>
    </source>
</evidence>
<feature type="transmembrane region" description="Helical" evidence="2">
    <location>
        <begin position="37"/>
        <end position="55"/>
    </location>
</feature>
<feature type="transmembrane region" description="Helical" evidence="2">
    <location>
        <begin position="61"/>
        <end position="81"/>
    </location>
</feature>
<organism evidence="3 4">
    <name type="scientific">Rhodococcoides corynebacterioides</name>
    <dbReference type="NCBI Taxonomy" id="53972"/>
    <lineage>
        <taxon>Bacteria</taxon>
        <taxon>Bacillati</taxon>
        <taxon>Actinomycetota</taxon>
        <taxon>Actinomycetes</taxon>
        <taxon>Mycobacteriales</taxon>
        <taxon>Nocardiaceae</taxon>
        <taxon>Rhodococcoides</taxon>
    </lineage>
</organism>
<name>A0ABS2KWF8_9NOCA</name>
<feature type="region of interest" description="Disordered" evidence="1">
    <location>
        <begin position="1"/>
        <end position="20"/>
    </location>
</feature>
<evidence type="ECO:0000256" key="1">
    <source>
        <dbReference type="SAM" id="MobiDB-lite"/>
    </source>
</evidence>
<keyword evidence="2" id="KW-0472">Membrane</keyword>
<proteinExistence type="predicted"/>
<protein>
    <submittedName>
        <fullName evidence="3">Uncharacterized protein</fullName>
    </submittedName>
</protein>
<accession>A0ABS2KWF8</accession>
<feature type="compositionally biased region" description="Low complexity" evidence="1">
    <location>
        <begin position="7"/>
        <end position="20"/>
    </location>
</feature>
<evidence type="ECO:0000313" key="3">
    <source>
        <dbReference type="EMBL" id="MBM7416268.1"/>
    </source>
</evidence>
<keyword evidence="4" id="KW-1185">Reference proteome</keyword>
<dbReference type="Proteomes" id="UP000703038">
    <property type="component" value="Unassembled WGS sequence"/>
</dbReference>
<sequence>MSTPTVDAAGAMASDSAGDATEAPVVTCLFEHTTAGIVLMVALCAGMAAFVAAAVNSFALGALVGVLMVGVAGMAVVLVPVERR</sequence>
<keyword evidence="2" id="KW-1133">Transmembrane helix</keyword>
<evidence type="ECO:0000313" key="4">
    <source>
        <dbReference type="Proteomes" id="UP000703038"/>
    </source>
</evidence>
<dbReference type="EMBL" id="JAFBBK010000001">
    <property type="protein sequence ID" value="MBM7416268.1"/>
    <property type="molecule type" value="Genomic_DNA"/>
</dbReference>
<dbReference type="RefSeq" id="WP_204869106.1">
    <property type="nucleotide sequence ID" value="NZ_JAFBBK010000001.1"/>
</dbReference>
<gene>
    <name evidence="3" type="ORF">JOE42_003001</name>
</gene>
<comment type="caution">
    <text evidence="3">The sequence shown here is derived from an EMBL/GenBank/DDBJ whole genome shotgun (WGS) entry which is preliminary data.</text>
</comment>
<reference evidence="3 4" key="1">
    <citation type="submission" date="2021-01" db="EMBL/GenBank/DDBJ databases">
        <title>Genomics of switchgrass bacterial isolates.</title>
        <authorList>
            <person name="Shade A."/>
        </authorList>
    </citation>
    <scope>NUCLEOTIDE SEQUENCE [LARGE SCALE GENOMIC DNA]</scope>
    <source>
        <strain evidence="3 4">PvP111</strain>
    </source>
</reference>
<keyword evidence="2" id="KW-0812">Transmembrane</keyword>